<feature type="transmembrane region" description="Helical" evidence="1">
    <location>
        <begin position="7"/>
        <end position="28"/>
    </location>
</feature>
<evidence type="ECO:0000313" key="2">
    <source>
        <dbReference type="EMBL" id="MBE6509746.1"/>
    </source>
</evidence>
<organism evidence="2 3">
    <name type="scientific">Methanobrevibacter millerae</name>
    <dbReference type="NCBI Taxonomy" id="230361"/>
    <lineage>
        <taxon>Archaea</taxon>
        <taxon>Methanobacteriati</taxon>
        <taxon>Methanobacteriota</taxon>
        <taxon>Methanomada group</taxon>
        <taxon>Methanobacteria</taxon>
        <taxon>Methanobacteriales</taxon>
        <taxon>Methanobacteriaceae</taxon>
        <taxon>Methanobrevibacter</taxon>
    </lineage>
</organism>
<gene>
    <name evidence="2" type="ORF">E7Z74_00535</name>
</gene>
<accession>A0A8T3VNV8</accession>
<protein>
    <submittedName>
        <fullName evidence="2">Uncharacterized protein</fullName>
    </submittedName>
</protein>
<evidence type="ECO:0000256" key="1">
    <source>
        <dbReference type="SAM" id="Phobius"/>
    </source>
</evidence>
<name>A0A8T3VNV8_9EURY</name>
<comment type="caution">
    <text evidence="2">The sequence shown here is derived from an EMBL/GenBank/DDBJ whole genome shotgun (WGS) entry which is preliminary data.</text>
</comment>
<keyword evidence="1" id="KW-0812">Transmembrane</keyword>
<keyword evidence="1" id="KW-1133">Transmembrane helix</keyword>
<dbReference type="AlphaFoldDB" id="A0A8T3VNV8"/>
<proteinExistence type="predicted"/>
<reference evidence="2" key="1">
    <citation type="submission" date="2019-04" db="EMBL/GenBank/DDBJ databases">
        <title>Evolution of Biomass-Degrading Anaerobic Consortia Revealed by Metagenomics.</title>
        <authorList>
            <person name="Peng X."/>
        </authorList>
    </citation>
    <scope>NUCLEOTIDE SEQUENCE</scope>
    <source>
        <strain evidence="2">SIG13</strain>
    </source>
</reference>
<sequence>MDNRGNFTLEIVVVGIIIILILGVVLAATEISQEKISKSVENNNIEKTISEVCDSLINDAGTPINWENFKPKRIGLATTNGDDNVIPNSVSYYKLVELGKDYDNYVTKRIFDNKFYSSMELIPHETSISSVKIGSNEEGTNNIYSVNRIVKCDFFKKYVVCDFLTDGKCNHDHNQKHHSCNYLKLFKGNLKSLDYYLLFDDSEENNVKYSIDTTHFKNRGDGKIVSKTEIYLNNDFSKLFEGGESSSVIFIHLNKKDAKAVLVGVPKQFDKNKLNYNYFTTQECDFIIKAWS</sequence>
<evidence type="ECO:0000313" key="3">
    <source>
        <dbReference type="Proteomes" id="UP000713479"/>
    </source>
</evidence>
<dbReference type="EMBL" id="SUTF01000001">
    <property type="protein sequence ID" value="MBE6509746.1"/>
    <property type="molecule type" value="Genomic_DNA"/>
</dbReference>
<dbReference type="Proteomes" id="UP000713479">
    <property type="component" value="Unassembled WGS sequence"/>
</dbReference>
<keyword evidence="1" id="KW-0472">Membrane</keyword>